<protein>
    <submittedName>
        <fullName evidence="2">DNA binding domain-containing protein, excisionase family</fullName>
    </submittedName>
</protein>
<dbReference type="Pfam" id="PF12728">
    <property type="entry name" value="HTH_17"/>
    <property type="match status" value="1"/>
</dbReference>
<name>A0A1G6Z0T0_9BACT</name>
<dbReference type="EMBL" id="FNAQ01000002">
    <property type="protein sequence ID" value="SDD96354.1"/>
    <property type="molecule type" value="Genomic_DNA"/>
</dbReference>
<reference evidence="3" key="1">
    <citation type="submission" date="2016-10" db="EMBL/GenBank/DDBJ databases">
        <authorList>
            <person name="Varghese N."/>
            <person name="Submissions S."/>
        </authorList>
    </citation>
    <scope>NUCLEOTIDE SEQUENCE [LARGE SCALE GENOMIC DNA]</scope>
    <source>
        <strain evidence="3">DSM 8987</strain>
    </source>
</reference>
<dbReference type="Proteomes" id="UP000243205">
    <property type="component" value="Unassembled WGS sequence"/>
</dbReference>
<dbReference type="RefSeq" id="WP_092076318.1">
    <property type="nucleotide sequence ID" value="NZ_FNAQ01000002.1"/>
</dbReference>
<sequence length="83" mass="8876">MTHDRTTTTDPRTTAASLPPATIEPYVTAGDVAAFLGLPENSIYKLALRRQLPSYKLGKSRRFRLSEVAAVMAAGRVEGGADA</sequence>
<dbReference type="AlphaFoldDB" id="A0A1G6Z0T0"/>
<dbReference type="OrthoDB" id="9800023at2"/>
<proteinExistence type="predicted"/>
<dbReference type="InterPro" id="IPR041657">
    <property type="entry name" value="HTH_17"/>
</dbReference>
<gene>
    <name evidence="2" type="ORF">SAMN05661003_102255</name>
</gene>
<evidence type="ECO:0000259" key="1">
    <source>
        <dbReference type="Pfam" id="PF12728"/>
    </source>
</evidence>
<organism evidence="2 3">
    <name type="scientific">Desulfuromonas thiophila</name>
    <dbReference type="NCBI Taxonomy" id="57664"/>
    <lineage>
        <taxon>Bacteria</taxon>
        <taxon>Pseudomonadati</taxon>
        <taxon>Thermodesulfobacteriota</taxon>
        <taxon>Desulfuromonadia</taxon>
        <taxon>Desulfuromonadales</taxon>
        <taxon>Desulfuromonadaceae</taxon>
        <taxon>Desulfuromonas</taxon>
    </lineage>
</organism>
<evidence type="ECO:0000313" key="2">
    <source>
        <dbReference type="EMBL" id="SDD96354.1"/>
    </source>
</evidence>
<keyword evidence="3" id="KW-1185">Reference proteome</keyword>
<dbReference type="InterPro" id="IPR010093">
    <property type="entry name" value="SinI_DNA-bd"/>
</dbReference>
<dbReference type="STRING" id="57664.SAMN05661003_102255"/>
<evidence type="ECO:0000313" key="3">
    <source>
        <dbReference type="Proteomes" id="UP000243205"/>
    </source>
</evidence>
<dbReference type="GO" id="GO:0003677">
    <property type="term" value="F:DNA binding"/>
    <property type="evidence" value="ECO:0007669"/>
    <property type="project" value="InterPro"/>
</dbReference>
<dbReference type="NCBIfam" id="TIGR01764">
    <property type="entry name" value="excise"/>
    <property type="match status" value="1"/>
</dbReference>
<feature type="domain" description="Helix-turn-helix" evidence="1">
    <location>
        <begin position="26"/>
        <end position="75"/>
    </location>
</feature>
<accession>A0A1G6Z0T0</accession>